<reference evidence="6 7" key="1">
    <citation type="submission" date="2019-01" db="EMBL/GenBank/DDBJ databases">
        <title>Novel species of Nocardioides.</title>
        <authorList>
            <person name="Liu Q."/>
            <person name="Xin Y.-H."/>
        </authorList>
    </citation>
    <scope>NUCLEOTIDE SEQUENCE [LARGE SCALE GENOMIC DNA]</scope>
    <source>
        <strain evidence="6 7">CGMCC 4.6882</strain>
    </source>
</reference>
<dbReference type="Pfam" id="PF08007">
    <property type="entry name" value="JmjC_2"/>
    <property type="match status" value="1"/>
</dbReference>
<name>A0A4Q2RTX5_9ACTN</name>
<proteinExistence type="predicted"/>
<dbReference type="GO" id="GO:0046872">
    <property type="term" value="F:metal ion binding"/>
    <property type="evidence" value="ECO:0007669"/>
    <property type="project" value="UniProtKB-KW"/>
</dbReference>
<dbReference type="Gene3D" id="2.60.120.650">
    <property type="entry name" value="Cupin"/>
    <property type="match status" value="1"/>
</dbReference>
<evidence type="ECO:0000313" key="6">
    <source>
        <dbReference type="EMBL" id="RYB92076.1"/>
    </source>
</evidence>
<dbReference type="InterPro" id="IPR039994">
    <property type="entry name" value="NO66-like"/>
</dbReference>
<comment type="caution">
    <text evidence="6">The sequence shown here is derived from an EMBL/GenBank/DDBJ whole genome shotgun (WGS) entry which is preliminary data.</text>
</comment>
<dbReference type="PANTHER" id="PTHR13096:SF8">
    <property type="entry name" value="RIBOSOMAL OXYGENASE 1"/>
    <property type="match status" value="1"/>
</dbReference>
<dbReference type="SUPFAM" id="SSF51197">
    <property type="entry name" value="Clavaminate synthase-like"/>
    <property type="match status" value="1"/>
</dbReference>
<feature type="domain" description="JmjC" evidence="5">
    <location>
        <begin position="116"/>
        <end position="264"/>
    </location>
</feature>
<evidence type="ECO:0000256" key="1">
    <source>
        <dbReference type="ARBA" id="ARBA00001954"/>
    </source>
</evidence>
<dbReference type="InterPro" id="IPR003347">
    <property type="entry name" value="JmjC_dom"/>
</dbReference>
<feature type="region of interest" description="Disordered" evidence="4">
    <location>
        <begin position="1"/>
        <end position="25"/>
    </location>
</feature>
<dbReference type="RefSeq" id="WP_129401740.1">
    <property type="nucleotide sequence ID" value="NZ_SDWT01000002.1"/>
</dbReference>
<organism evidence="6 7">
    <name type="scientific">Nocardioides oleivorans</name>
    <dbReference type="NCBI Taxonomy" id="273676"/>
    <lineage>
        <taxon>Bacteria</taxon>
        <taxon>Bacillati</taxon>
        <taxon>Actinomycetota</taxon>
        <taxon>Actinomycetes</taxon>
        <taxon>Propionibacteriales</taxon>
        <taxon>Nocardioidaceae</taxon>
        <taxon>Nocardioides</taxon>
    </lineage>
</organism>
<sequence length="407" mass="43302">MPHQADDGRPGTPGPAVGGRPALSRLVGDPDDFAASTWARGPLLRTKADPDGFDDLLTGDAVDELLGERGLRTPFLRVARAGSTLPTNAFTAPAGVGAGIADQVSDDKLTALFAGGSTIVLQALHRVWPPIIAFCQQLAADLGHPVQANAYVTPPQNQGFDDHYDVHDVFVLQVAGRKKWSIRAPVLPAPLRDQPWTDRRDDVRLAAEQEPVIETVLEPGDALYLPRGYLHSATALGGVTIHLTLGVHSWTRHAVAEELTGLALRRLAEDEEARGSLPLGTDLGADDIDAEVVAKLLRDVLDSLDPAEVAARMRARRRGTQRAAPVGPLAQHALAASLADGTVLRLRDHVDATLVDTTITSRVATVAVDDVTPDVVRRLLAVEPVTVADLGHDAARRMIEAGLVVRG</sequence>
<keyword evidence="3" id="KW-0408">Iron</keyword>
<comment type="cofactor">
    <cofactor evidence="1">
        <name>Fe(2+)</name>
        <dbReference type="ChEBI" id="CHEBI:29033"/>
    </cofactor>
</comment>
<keyword evidence="7" id="KW-1185">Reference proteome</keyword>
<evidence type="ECO:0000259" key="5">
    <source>
        <dbReference type="PROSITE" id="PS51184"/>
    </source>
</evidence>
<keyword evidence="2" id="KW-0479">Metal-binding</keyword>
<accession>A0A4Q2RTX5</accession>
<evidence type="ECO:0000256" key="4">
    <source>
        <dbReference type="SAM" id="MobiDB-lite"/>
    </source>
</evidence>
<evidence type="ECO:0000256" key="3">
    <source>
        <dbReference type="ARBA" id="ARBA00023004"/>
    </source>
</evidence>
<dbReference type="Proteomes" id="UP000294071">
    <property type="component" value="Unassembled WGS sequence"/>
</dbReference>
<dbReference type="OrthoDB" id="9764016at2"/>
<dbReference type="PROSITE" id="PS51184">
    <property type="entry name" value="JMJC"/>
    <property type="match status" value="1"/>
</dbReference>
<protein>
    <submittedName>
        <fullName evidence="6">Cupin</fullName>
    </submittedName>
</protein>
<dbReference type="SMART" id="SM00558">
    <property type="entry name" value="JmjC"/>
    <property type="match status" value="1"/>
</dbReference>
<evidence type="ECO:0000256" key="2">
    <source>
        <dbReference type="ARBA" id="ARBA00022723"/>
    </source>
</evidence>
<dbReference type="EMBL" id="SDWT01000002">
    <property type="protein sequence ID" value="RYB92076.1"/>
    <property type="molecule type" value="Genomic_DNA"/>
</dbReference>
<dbReference type="PANTHER" id="PTHR13096">
    <property type="entry name" value="MINA53 MYC INDUCED NUCLEAR ANTIGEN"/>
    <property type="match status" value="1"/>
</dbReference>
<evidence type="ECO:0000313" key="7">
    <source>
        <dbReference type="Proteomes" id="UP000294071"/>
    </source>
</evidence>
<dbReference type="AlphaFoldDB" id="A0A4Q2RTX5"/>
<gene>
    <name evidence="6" type="ORF">EUA93_18445</name>
</gene>